<dbReference type="Gene3D" id="3.90.226.10">
    <property type="entry name" value="2-enoyl-CoA Hydratase, Chain A, domain 1"/>
    <property type="match status" value="1"/>
</dbReference>
<reference evidence="2 3" key="1">
    <citation type="submission" date="2018-08" db="EMBL/GenBank/DDBJ databases">
        <title>The metabolism and importance of syntrophic acetate oxidation coupled to methane or sulfide production in haloalkaline environments.</title>
        <authorList>
            <person name="Timmers P.H.A."/>
            <person name="Vavourakis C.D."/>
            <person name="Sorokin D.Y."/>
            <person name="Sinninghe Damste J.S."/>
            <person name="Muyzer G."/>
            <person name="Stams A.J.M."/>
            <person name="Plugge C.M."/>
        </authorList>
    </citation>
    <scope>NUCLEOTIDE SEQUENCE [LARGE SCALE GENOMIC DNA]</scope>
    <source>
        <strain evidence="2">MSAO_Arc3</strain>
    </source>
</reference>
<keyword evidence="1" id="KW-0472">Membrane</keyword>
<dbReference type="GO" id="GO:0016020">
    <property type="term" value="C:membrane"/>
    <property type="evidence" value="ECO:0007669"/>
    <property type="project" value="InterPro"/>
</dbReference>
<name>A0A3R7WEK6_9EURY</name>
<dbReference type="EMBL" id="QZAB01000316">
    <property type="protein sequence ID" value="RQD85277.1"/>
    <property type="molecule type" value="Genomic_DNA"/>
</dbReference>
<dbReference type="SUPFAM" id="SSF52096">
    <property type="entry name" value="ClpP/crotonase"/>
    <property type="match status" value="1"/>
</dbReference>
<organism evidence="2 3">
    <name type="scientific">Methanosalsum natronophilum</name>
    <dbReference type="NCBI Taxonomy" id="768733"/>
    <lineage>
        <taxon>Archaea</taxon>
        <taxon>Methanobacteriati</taxon>
        <taxon>Methanobacteriota</taxon>
        <taxon>Stenosarchaea group</taxon>
        <taxon>Methanomicrobia</taxon>
        <taxon>Methanosarcinales</taxon>
        <taxon>Methanosarcinaceae</taxon>
        <taxon>Methanosalsum</taxon>
    </lineage>
</organism>
<sequence length="275" mass="31130">MVFELIDIWTIIIVVGIIFIFYVIFYPQVQLKGINKRRKKTITKIEKEQGTKVLSMIHRKEALSFLGVPVYQYIDSDDAEQIIRAIRTAGKRPIDIIVHTPGGQMHASIQIARALKNHPEKTRVIVPYYSMSGGTIIALAADEILMDSNAVLGPIDPQIGDWMRGSFPAPSWIYAAQVKGDKADDSTVIMSDISKKALNLTKSVFYELLDDKYEDKEKLEELSKKLYSGELIHITPIKASEAIKLGLPVQTQMPQKFYDYMDLFQSPKTSVQHLE</sequence>
<comment type="caution">
    <text evidence="2">The sequence shown here is derived from an EMBL/GenBank/DDBJ whole genome shotgun (WGS) entry which is preliminary data.</text>
</comment>
<accession>A0A3R7WEK6</accession>
<evidence type="ECO:0008006" key="4">
    <source>
        <dbReference type="Google" id="ProtNLM"/>
    </source>
</evidence>
<protein>
    <recommendedName>
        <fullName evidence="4">S49 family peptidase</fullName>
    </recommendedName>
</protein>
<dbReference type="AlphaFoldDB" id="A0A3R7WEK6"/>
<dbReference type="InterPro" id="IPR002825">
    <property type="entry name" value="Pept_S49_ser-pept_pro"/>
</dbReference>
<dbReference type="InterPro" id="IPR029045">
    <property type="entry name" value="ClpP/crotonase-like_dom_sf"/>
</dbReference>
<dbReference type="Proteomes" id="UP000284763">
    <property type="component" value="Unassembled WGS sequence"/>
</dbReference>
<evidence type="ECO:0000313" key="2">
    <source>
        <dbReference type="EMBL" id="RQD85277.1"/>
    </source>
</evidence>
<dbReference type="PANTHER" id="PTHR35984">
    <property type="entry name" value="PERIPLASMIC SERINE PROTEASE"/>
    <property type="match status" value="1"/>
</dbReference>
<keyword evidence="1" id="KW-1133">Transmembrane helix</keyword>
<proteinExistence type="predicted"/>
<keyword evidence="1" id="KW-0812">Transmembrane</keyword>
<evidence type="ECO:0000313" key="3">
    <source>
        <dbReference type="Proteomes" id="UP000284763"/>
    </source>
</evidence>
<feature type="transmembrane region" description="Helical" evidence="1">
    <location>
        <begin position="6"/>
        <end position="29"/>
    </location>
</feature>
<dbReference type="NCBIfam" id="NF047768">
    <property type="entry name" value="Clp_like_SDH"/>
    <property type="match status" value="1"/>
</dbReference>
<dbReference type="PANTHER" id="PTHR35984:SF1">
    <property type="entry name" value="PERIPLASMIC SERINE PROTEASE"/>
    <property type="match status" value="1"/>
</dbReference>
<evidence type="ECO:0000256" key="1">
    <source>
        <dbReference type="SAM" id="Phobius"/>
    </source>
</evidence>
<dbReference type="Pfam" id="PF01972">
    <property type="entry name" value="SDH_protease"/>
    <property type="match status" value="1"/>
</dbReference>
<gene>
    <name evidence="2" type="ORF">D5R95_04990</name>
</gene>